<accession>A0A1R4G9J7</accession>
<feature type="transmembrane region" description="Helical" evidence="1">
    <location>
        <begin position="6"/>
        <end position="27"/>
    </location>
</feature>
<keyword evidence="1" id="KW-0472">Membrane</keyword>
<name>A0A1R4G9J7_9MICO</name>
<dbReference type="GeneID" id="303173568"/>
<reference evidence="2 3" key="1">
    <citation type="submission" date="2017-02" db="EMBL/GenBank/DDBJ databases">
        <authorList>
            <person name="Peterson S.W."/>
        </authorList>
    </citation>
    <scope>NUCLEOTIDE SEQUENCE [LARGE SCALE GENOMIC DNA]</scope>
    <source>
        <strain evidence="2 3">LMG 22410</strain>
    </source>
</reference>
<dbReference type="RefSeq" id="WP_086992431.1">
    <property type="nucleotide sequence ID" value="NZ_FUHU01000041.1"/>
</dbReference>
<keyword evidence="1" id="KW-1133">Transmembrane helix</keyword>
<dbReference type="AlphaFoldDB" id="A0A1R4G9J7"/>
<protein>
    <submittedName>
        <fullName evidence="2">Uncharacterized protein</fullName>
    </submittedName>
</protein>
<gene>
    <name evidence="2" type="ORF">CZ674_10125</name>
</gene>
<proteinExistence type="predicted"/>
<evidence type="ECO:0000313" key="3">
    <source>
        <dbReference type="Proteomes" id="UP000195787"/>
    </source>
</evidence>
<dbReference type="Proteomes" id="UP000195787">
    <property type="component" value="Unassembled WGS sequence"/>
</dbReference>
<keyword evidence="3" id="KW-1185">Reference proteome</keyword>
<sequence>MDSLSLIVLVWLAGLFLLVLAVVYAKLFTHAPNWFMFGSLVTMAVLCTPIVLAAQGSDAWLVWSVLGLGFVLLAVSVWALIRASVRVGRDQRK</sequence>
<organism evidence="2 3">
    <name type="scientific">Agrococcus casei LMG 22410</name>
    <dbReference type="NCBI Taxonomy" id="1255656"/>
    <lineage>
        <taxon>Bacteria</taxon>
        <taxon>Bacillati</taxon>
        <taxon>Actinomycetota</taxon>
        <taxon>Actinomycetes</taxon>
        <taxon>Micrococcales</taxon>
        <taxon>Microbacteriaceae</taxon>
        <taxon>Agrococcus</taxon>
    </lineage>
</organism>
<keyword evidence="1" id="KW-0812">Transmembrane</keyword>
<dbReference type="EMBL" id="FUHU01000041">
    <property type="protein sequence ID" value="SJM64838.1"/>
    <property type="molecule type" value="Genomic_DNA"/>
</dbReference>
<feature type="transmembrane region" description="Helical" evidence="1">
    <location>
        <begin position="34"/>
        <end position="54"/>
    </location>
</feature>
<evidence type="ECO:0000256" key="1">
    <source>
        <dbReference type="SAM" id="Phobius"/>
    </source>
</evidence>
<feature type="transmembrane region" description="Helical" evidence="1">
    <location>
        <begin position="60"/>
        <end position="81"/>
    </location>
</feature>
<evidence type="ECO:0000313" key="2">
    <source>
        <dbReference type="EMBL" id="SJM64838.1"/>
    </source>
</evidence>